<keyword evidence="3 10" id="KW-0813">Transport</keyword>
<comment type="subcellular location">
    <subcellularLocation>
        <location evidence="1 10">Cell inner membrane</location>
    </subcellularLocation>
</comment>
<feature type="domain" description="T2SS protein K second SAM-like" evidence="11">
    <location>
        <begin position="197"/>
        <end position="244"/>
    </location>
</feature>
<evidence type="ECO:0000313" key="13">
    <source>
        <dbReference type="EMBL" id="BBP42673.1"/>
    </source>
</evidence>
<name>A0A6F8PKP0_9GAMM</name>
<dbReference type="InterPro" id="IPR049031">
    <property type="entry name" value="T2SSK_SAM-like_1st"/>
</dbReference>
<dbReference type="InterPro" id="IPR049179">
    <property type="entry name" value="T2SSK_SAM-like_2nd"/>
</dbReference>
<dbReference type="PANTHER" id="PTHR38831:SF1">
    <property type="entry name" value="TYPE II SECRETION SYSTEM PROTEIN K-RELATED"/>
    <property type="match status" value="1"/>
</dbReference>
<feature type="domain" description="T2SS protein K first SAM-like" evidence="12">
    <location>
        <begin position="91"/>
        <end position="193"/>
    </location>
</feature>
<dbReference type="KEGG" id="tzo:THMIRHAT_04190"/>
<comment type="similarity">
    <text evidence="2 10">Belongs to the GSP K family.</text>
</comment>
<dbReference type="SUPFAM" id="SSF158544">
    <property type="entry name" value="GspK insert domain-like"/>
    <property type="match status" value="1"/>
</dbReference>
<proteinExistence type="inferred from homology"/>
<dbReference type="NCBIfam" id="NF037980">
    <property type="entry name" value="T2SS_GspK"/>
    <property type="match status" value="1"/>
</dbReference>
<dbReference type="AlphaFoldDB" id="A0A6F8PKP0"/>
<evidence type="ECO:0000256" key="6">
    <source>
        <dbReference type="ARBA" id="ARBA00022692"/>
    </source>
</evidence>
<evidence type="ECO:0000256" key="4">
    <source>
        <dbReference type="ARBA" id="ARBA00022475"/>
    </source>
</evidence>
<evidence type="ECO:0000256" key="2">
    <source>
        <dbReference type="ARBA" id="ARBA00007246"/>
    </source>
</evidence>
<keyword evidence="14" id="KW-1185">Reference proteome</keyword>
<evidence type="ECO:0000256" key="5">
    <source>
        <dbReference type="ARBA" id="ARBA00022519"/>
    </source>
</evidence>
<evidence type="ECO:0000259" key="11">
    <source>
        <dbReference type="Pfam" id="PF03934"/>
    </source>
</evidence>
<reference evidence="14" key="1">
    <citation type="submission" date="2019-11" db="EMBL/GenBank/DDBJ databases">
        <title>Isolation and characterization of two novel species in the genus Thiomicrorhabdus.</title>
        <authorList>
            <person name="Mochizuki J."/>
            <person name="Kojima H."/>
            <person name="Fukui M."/>
        </authorList>
    </citation>
    <scope>NUCLEOTIDE SEQUENCE [LARGE SCALE GENOMIC DNA]</scope>
    <source>
        <strain evidence="14">AkT22</strain>
    </source>
</reference>
<keyword evidence="4 10" id="KW-1003">Cell membrane</keyword>
<dbReference type="GO" id="GO:0009306">
    <property type="term" value="P:protein secretion"/>
    <property type="evidence" value="ECO:0007669"/>
    <property type="project" value="InterPro"/>
</dbReference>
<keyword evidence="8" id="KW-1133">Transmembrane helix</keyword>
<dbReference type="Gene3D" id="1.10.40.60">
    <property type="entry name" value="EpsJ-like"/>
    <property type="match status" value="2"/>
</dbReference>
<keyword evidence="7" id="KW-0653">Protein transport</keyword>
<evidence type="ECO:0000256" key="10">
    <source>
        <dbReference type="PIRNR" id="PIRNR002786"/>
    </source>
</evidence>
<dbReference type="PANTHER" id="PTHR38831">
    <property type="entry name" value="TYPE II SECRETION SYSTEM PROTEIN K"/>
    <property type="match status" value="1"/>
</dbReference>
<dbReference type="Pfam" id="PF03934">
    <property type="entry name" value="T2SSK"/>
    <property type="match status" value="1"/>
</dbReference>
<evidence type="ECO:0000256" key="9">
    <source>
        <dbReference type="ARBA" id="ARBA00023136"/>
    </source>
</evidence>
<accession>A0A6F8PKP0</accession>
<gene>
    <name evidence="13" type="primary">xcpX</name>
    <name evidence="13" type="ORF">THMIRHAT_04190</name>
</gene>
<dbReference type="InterPro" id="IPR045584">
    <property type="entry name" value="Pilin-like"/>
</dbReference>
<evidence type="ECO:0000256" key="3">
    <source>
        <dbReference type="ARBA" id="ARBA00022448"/>
    </source>
</evidence>
<sequence>MTVMLVVALVSIIVSQLLYQQHLDILRSQNRLNQAQAMAVANGLEVWVKKGLSLDAQANKFDHLNEQWAQPMPPIPFGGGQISGFLTDQQGHLNLNNVMEKDEAKRKVWQAILQRYFERKSLAPDLSDVVTDWVDADNTISPMGAESETYLLNQPPYRTANQPLVLVQELRLLKGFDDQAMQLLQEEVATLPEVTQINVNTAPAGVLIALADWMTPELAKAWEDERQLNPVEQVADFRKFMVDQTQFEVEEVNKDLPDTVLTTQSNYFLLQGQISFGVADQALSAILYRGADKQVSLVQRWFGVLETPQPPTDNTTPEE</sequence>
<evidence type="ECO:0000256" key="8">
    <source>
        <dbReference type="ARBA" id="ARBA00022989"/>
    </source>
</evidence>
<keyword evidence="6" id="KW-0812">Transmembrane</keyword>
<dbReference type="EMBL" id="AP021888">
    <property type="protein sequence ID" value="BBP42673.1"/>
    <property type="molecule type" value="Genomic_DNA"/>
</dbReference>
<evidence type="ECO:0000259" key="12">
    <source>
        <dbReference type="Pfam" id="PF21687"/>
    </source>
</evidence>
<organism evidence="13 14">
    <name type="scientific">Thiosulfativibrio zosterae</name>
    <dbReference type="NCBI Taxonomy" id="2675053"/>
    <lineage>
        <taxon>Bacteria</taxon>
        <taxon>Pseudomonadati</taxon>
        <taxon>Pseudomonadota</taxon>
        <taxon>Gammaproteobacteria</taxon>
        <taxon>Thiotrichales</taxon>
        <taxon>Piscirickettsiaceae</taxon>
        <taxon>Thiosulfativibrio</taxon>
    </lineage>
</organism>
<dbReference type="GO" id="GO:0005886">
    <property type="term" value="C:plasma membrane"/>
    <property type="evidence" value="ECO:0007669"/>
    <property type="project" value="UniProtKB-SubCell"/>
</dbReference>
<dbReference type="SUPFAM" id="SSF54523">
    <property type="entry name" value="Pili subunits"/>
    <property type="match status" value="1"/>
</dbReference>
<keyword evidence="9 10" id="KW-0472">Membrane</keyword>
<dbReference type="Pfam" id="PF21687">
    <property type="entry name" value="T2SSK_1st"/>
    <property type="match status" value="1"/>
</dbReference>
<dbReference type="PIRSF" id="PIRSF002786">
    <property type="entry name" value="XcpX"/>
    <property type="match status" value="1"/>
</dbReference>
<evidence type="ECO:0000313" key="14">
    <source>
        <dbReference type="Proteomes" id="UP000501466"/>
    </source>
</evidence>
<keyword evidence="5 10" id="KW-0997">Cell inner membrane</keyword>
<dbReference type="InterPro" id="IPR038072">
    <property type="entry name" value="GspK_central_sf"/>
</dbReference>
<dbReference type="Proteomes" id="UP000501466">
    <property type="component" value="Chromosome"/>
</dbReference>
<dbReference type="Gene3D" id="3.30.1300.30">
    <property type="entry name" value="GSPII I/J protein-like"/>
    <property type="match status" value="1"/>
</dbReference>
<evidence type="ECO:0000256" key="1">
    <source>
        <dbReference type="ARBA" id="ARBA00004533"/>
    </source>
</evidence>
<dbReference type="InterPro" id="IPR005628">
    <property type="entry name" value="GspK"/>
</dbReference>
<protein>
    <recommendedName>
        <fullName evidence="10">Type II secretion system protein K</fullName>
    </recommendedName>
</protein>
<evidence type="ECO:0000256" key="7">
    <source>
        <dbReference type="ARBA" id="ARBA00022927"/>
    </source>
</evidence>